<dbReference type="InterPro" id="IPR026055">
    <property type="entry name" value="FAR"/>
</dbReference>
<dbReference type="AlphaFoldDB" id="A0A8D8XSZ3"/>
<name>A0A8D8XSZ3_9HEMI</name>
<dbReference type="GO" id="GO:0035336">
    <property type="term" value="P:long-chain fatty-acyl-CoA metabolic process"/>
    <property type="evidence" value="ECO:0007669"/>
    <property type="project" value="TreeGrafter"/>
</dbReference>
<sequence>MPTLAEPFPYYSNDNNSVMSLGGGIGIGLLRVTSFADDNKVDMITGDMTVNCILAATWKTAVTPDAAQVYNYVGYENPVLIKEFMNVNLDNFRESKESFGEALWVPHHINVQNNFCMFVLYFFLHLVPGLFFSMVERYLNKKPMIMKIYRNFFLLHKTLRYIITNNWTFTNDNTKSLLFQLNTRDRELFDFNIASIHWMNYCSVMYRCISLYNLKCDYNNKDYPKELYRRKMRYIEPVDMAIRWIFRFAVVYFSCKIVCGYVLILCQD</sequence>
<evidence type="ECO:0000313" key="3">
    <source>
        <dbReference type="EMBL" id="CAG6708343.1"/>
    </source>
</evidence>
<dbReference type="InterPro" id="IPR033640">
    <property type="entry name" value="FAR_C"/>
</dbReference>
<dbReference type="Pfam" id="PF03015">
    <property type="entry name" value="Sterile"/>
    <property type="match status" value="1"/>
</dbReference>
<protein>
    <submittedName>
        <fullName evidence="3">Fatty acyl-CoA reductase CG5065</fullName>
    </submittedName>
</protein>
<evidence type="ECO:0000256" key="1">
    <source>
        <dbReference type="SAM" id="Phobius"/>
    </source>
</evidence>
<feature type="domain" description="Fatty acyl-CoA reductase C-terminal" evidence="2">
    <location>
        <begin position="124"/>
        <end position="215"/>
    </location>
</feature>
<feature type="transmembrane region" description="Helical" evidence="1">
    <location>
        <begin position="118"/>
        <end position="139"/>
    </location>
</feature>
<feature type="transmembrane region" description="Helical" evidence="1">
    <location>
        <begin position="241"/>
        <end position="264"/>
    </location>
</feature>
<accession>A0A8D8XSZ3</accession>
<dbReference type="GO" id="GO:0080019">
    <property type="term" value="F:alcohol-forming very long-chain fatty acyl-CoA reductase activity"/>
    <property type="evidence" value="ECO:0007669"/>
    <property type="project" value="InterPro"/>
</dbReference>
<reference evidence="3" key="1">
    <citation type="submission" date="2021-05" db="EMBL/GenBank/DDBJ databases">
        <authorList>
            <person name="Alioto T."/>
            <person name="Alioto T."/>
            <person name="Gomez Garrido J."/>
        </authorList>
    </citation>
    <scope>NUCLEOTIDE SEQUENCE</scope>
</reference>
<dbReference type="PANTHER" id="PTHR11011:SF116">
    <property type="entry name" value="FATTY ACYL-COA REDUCTASE CG5065-RELATED"/>
    <property type="match status" value="1"/>
</dbReference>
<keyword evidence="1" id="KW-1133">Transmembrane helix</keyword>
<dbReference type="GO" id="GO:0005777">
    <property type="term" value="C:peroxisome"/>
    <property type="evidence" value="ECO:0007669"/>
    <property type="project" value="TreeGrafter"/>
</dbReference>
<proteinExistence type="predicted"/>
<dbReference type="PANTHER" id="PTHR11011">
    <property type="entry name" value="MALE STERILITY PROTEIN 2-RELATED"/>
    <property type="match status" value="1"/>
</dbReference>
<evidence type="ECO:0000259" key="2">
    <source>
        <dbReference type="Pfam" id="PF03015"/>
    </source>
</evidence>
<keyword evidence="1" id="KW-0812">Transmembrane</keyword>
<dbReference type="CDD" id="cd09071">
    <property type="entry name" value="FAR_C"/>
    <property type="match status" value="1"/>
</dbReference>
<dbReference type="EMBL" id="HBUF01344951">
    <property type="protein sequence ID" value="CAG6708343.1"/>
    <property type="molecule type" value="Transcribed_RNA"/>
</dbReference>
<organism evidence="3">
    <name type="scientific">Cacopsylla melanoneura</name>
    <dbReference type="NCBI Taxonomy" id="428564"/>
    <lineage>
        <taxon>Eukaryota</taxon>
        <taxon>Metazoa</taxon>
        <taxon>Ecdysozoa</taxon>
        <taxon>Arthropoda</taxon>
        <taxon>Hexapoda</taxon>
        <taxon>Insecta</taxon>
        <taxon>Pterygota</taxon>
        <taxon>Neoptera</taxon>
        <taxon>Paraneoptera</taxon>
        <taxon>Hemiptera</taxon>
        <taxon>Sternorrhyncha</taxon>
        <taxon>Psylloidea</taxon>
        <taxon>Psyllidae</taxon>
        <taxon>Psyllinae</taxon>
        <taxon>Cacopsylla</taxon>
    </lineage>
</organism>
<keyword evidence="1" id="KW-0472">Membrane</keyword>